<name>G8TZD1_SULAD</name>
<proteinExistence type="predicted"/>
<sequence>MQDKESLALAVCAVVREQLRITPAGGRPGLPQFDVVSVSVVGHAICIAFRQGQVDPARTFVWTIPWPPGDQNLWSAEAIITENFLEDMAIEGTQNWAGRTWMETASLTFLGDPTQ</sequence>
<dbReference type="KEGG" id="sap:Sulac_0568"/>
<reference evidence="2" key="1">
    <citation type="submission" date="2011-12" db="EMBL/GenBank/DDBJ databases">
        <title>The complete genome of chromosome of Sulfobacillus acidophilus DSM 10332.</title>
        <authorList>
            <person name="Lucas S."/>
            <person name="Han J."/>
            <person name="Lapidus A."/>
            <person name="Bruce D."/>
            <person name="Goodwin L."/>
            <person name="Pitluck S."/>
            <person name="Peters L."/>
            <person name="Kyrpides N."/>
            <person name="Mavromatis K."/>
            <person name="Ivanova N."/>
            <person name="Mikhailova N."/>
            <person name="Chertkov O."/>
            <person name="Saunders E."/>
            <person name="Detter J.C."/>
            <person name="Tapia R."/>
            <person name="Han C."/>
            <person name="Land M."/>
            <person name="Hauser L."/>
            <person name="Markowitz V."/>
            <person name="Cheng J.-F."/>
            <person name="Hugenholtz P."/>
            <person name="Woyke T."/>
            <person name="Wu D."/>
            <person name="Pukall R."/>
            <person name="Gehrich-Schroeter G."/>
            <person name="Schneider S."/>
            <person name="Klenk H.-P."/>
            <person name="Eisen J.A."/>
        </authorList>
    </citation>
    <scope>NUCLEOTIDE SEQUENCE [LARGE SCALE GENOMIC DNA]</scope>
    <source>
        <strain evidence="2">ATCC 700253 / DSM 10332 / NAL</strain>
    </source>
</reference>
<reference evidence="1 2" key="2">
    <citation type="journal article" date="2012" name="Stand. Genomic Sci.">
        <title>Complete genome sequence of the moderately thermophilic mineral-sulfide-oxidizing firmicute Sulfobacillus acidophilus type strain (NAL(T)).</title>
        <authorList>
            <person name="Anderson I."/>
            <person name="Chertkov O."/>
            <person name="Chen A."/>
            <person name="Saunders E."/>
            <person name="Lapidus A."/>
            <person name="Nolan M."/>
            <person name="Lucas S."/>
            <person name="Hammon N."/>
            <person name="Deshpande S."/>
            <person name="Cheng J.F."/>
            <person name="Han C."/>
            <person name="Tapia R."/>
            <person name="Goodwin L.A."/>
            <person name="Pitluck S."/>
            <person name="Liolios K."/>
            <person name="Pagani I."/>
            <person name="Ivanova N."/>
            <person name="Mikhailova N."/>
            <person name="Pati A."/>
            <person name="Palaniappan K."/>
            <person name="Land M."/>
            <person name="Pan C."/>
            <person name="Rohde M."/>
            <person name="Pukall R."/>
            <person name="Goker M."/>
            <person name="Detter J.C."/>
            <person name="Woyke T."/>
            <person name="Bristow J."/>
            <person name="Eisen J.A."/>
            <person name="Markowitz V."/>
            <person name="Hugenholtz P."/>
            <person name="Kyrpides N.C."/>
            <person name="Klenk H.P."/>
            <person name="Mavromatis K."/>
        </authorList>
    </citation>
    <scope>NUCLEOTIDE SEQUENCE [LARGE SCALE GENOMIC DNA]</scope>
    <source>
        <strain evidence="2">ATCC 700253 / DSM 10332 / NAL</strain>
    </source>
</reference>
<dbReference type="AlphaFoldDB" id="G8TZD1"/>
<dbReference type="Proteomes" id="UP000005439">
    <property type="component" value="Chromosome"/>
</dbReference>
<dbReference type="PATRIC" id="fig|679936.5.peg.608"/>
<dbReference type="EMBL" id="CP003179">
    <property type="protein sequence ID" value="AEW04100.1"/>
    <property type="molecule type" value="Genomic_DNA"/>
</dbReference>
<keyword evidence="2" id="KW-1185">Reference proteome</keyword>
<accession>G8TZD1</accession>
<protein>
    <submittedName>
        <fullName evidence="1">Uncharacterized protein</fullName>
    </submittedName>
</protein>
<gene>
    <name evidence="1" type="ordered locus">Sulac_0568</name>
</gene>
<evidence type="ECO:0000313" key="2">
    <source>
        <dbReference type="Proteomes" id="UP000005439"/>
    </source>
</evidence>
<evidence type="ECO:0000313" key="1">
    <source>
        <dbReference type="EMBL" id="AEW04100.1"/>
    </source>
</evidence>
<organism evidence="1 2">
    <name type="scientific">Sulfobacillus acidophilus (strain ATCC 700253 / DSM 10332 / NAL)</name>
    <dbReference type="NCBI Taxonomy" id="679936"/>
    <lineage>
        <taxon>Bacteria</taxon>
        <taxon>Bacillati</taxon>
        <taxon>Bacillota</taxon>
        <taxon>Clostridia</taxon>
        <taxon>Eubacteriales</taxon>
        <taxon>Clostridiales Family XVII. Incertae Sedis</taxon>
        <taxon>Sulfobacillus</taxon>
    </lineage>
</organism>
<dbReference type="HOGENOM" id="CLU_169736_0_0_9"/>